<sequence length="570" mass="67336">MNNSIFISNLILIIINKLFYLIFETLFMFFLKKNQKEESTIESEIEVLTTRLDTSQYMDDKLDALQSLARISRKNPFEVGVASLKSIVNSLNSTKIIQFQRIILIEIFEHKEEFIEIFLNDSYNLEVLLKRLDDCFYDINEIAICILSLKSNLFLNALTNVFNKNNELLHKFMDECINNGNMKVLNGLIRYDIDKRNQVVFYEIFEKVLSLVKETSHIEFLDIYVGLLTDSSSNQNYFYKIGIYKQIIKLVNPNDNLDLFYRIFNAFLDYKNDNFSKFQDIFFEENDVIRLAIDRKQYKFLYLMCHENIDNSKLILEKYLGIDGFILAYHSEKKYKKDVLMLIYDFMEYKDINYDLLYDDQDPYSYYLICSVLFMGISGKKEFVSAKFLNLISDRMAIEIPTLNEGNDIFNCGLFTCLILICDLMKNNQYVPNEAGMFFIEFLHRAGITVLERGLCLLLLLIIKEENIRMNKPTQCFYLKALRKMFYNEDLQLEESICDYLNDRLGDFLIKKEFKNKRKEYENCVIEKVCINEPCITKSPSTYQNKITNFINNVSSKLNNKKDSSDVFEL</sequence>
<accession>A0ABQ7I2G6</accession>
<evidence type="ECO:0000256" key="1">
    <source>
        <dbReference type="SAM" id="Phobius"/>
    </source>
</evidence>
<dbReference type="EMBL" id="SBIQ01000005">
    <property type="protein sequence ID" value="KAF7684665.1"/>
    <property type="molecule type" value="Genomic_DNA"/>
</dbReference>
<evidence type="ECO:0000313" key="3">
    <source>
        <dbReference type="Proteomes" id="UP001516464"/>
    </source>
</evidence>
<dbReference type="Gene3D" id="1.25.10.10">
    <property type="entry name" value="Leucine-rich Repeat Variant"/>
    <property type="match status" value="1"/>
</dbReference>
<dbReference type="Proteomes" id="UP001516464">
    <property type="component" value="Unassembled WGS sequence"/>
</dbReference>
<dbReference type="InterPro" id="IPR011989">
    <property type="entry name" value="ARM-like"/>
</dbReference>
<gene>
    <name evidence="2" type="ORF">TCON_0157</name>
</gene>
<proteinExistence type="predicted"/>
<reference evidence="2 3" key="1">
    <citation type="submission" date="2019-01" db="EMBL/GenBank/DDBJ databases">
        <title>Genomes sequencing and comparative genomics of infectious freshwater microsporidia, Cucumispora dikerogammari and Thelohania contejeani.</title>
        <authorList>
            <person name="Cormier A."/>
            <person name="Giraud I."/>
            <person name="Wattier R."/>
            <person name="Teixeira M."/>
            <person name="Grandjean F."/>
            <person name="Rigaud T."/>
            <person name="Cordaux R."/>
        </authorList>
    </citation>
    <scope>NUCLEOTIDE SEQUENCE [LARGE SCALE GENOMIC DNA]</scope>
    <source>
        <strain evidence="2">T1</strain>
        <tissue evidence="2">Spores</tissue>
    </source>
</reference>
<keyword evidence="1" id="KW-0472">Membrane</keyword>
<keyword evidence="1" id="KW-1133">Transmembrane helix</keyword>
<evidence type="ECO:0000313" key="2">
    <source>
        <dbReference type="EMBL" id="KAF7684665.1"/>
    </source>
</evidence>
<keyword evidence="1" id="KW-0812">Transmembrane</keyword>
<keyword evidence="3" id="KW-1185">Reference proteome</keyword>
<comment type="caution">
    <text evidence="2">The sequence shown here is derived from an EMBL/GenBank/DDBJ whole genome shotgun (WGS) entry which is preliminary data.</text>
</comment>
<feature type="transmembrane region" description="Helical" evidence="1">
    <location>
        <begin position="6"/>
        <end position="31"/>
    </location>
</feature>
<name>A0ABQ7I2G6_9MICR</name>
<protein>
    <submittedName>
        <fullName evidence="2">Uncharacterized protein</fullName>
    </submittedName>
</protein>
<organism evidence="2 3">
    <name type="scientific">Astathelohania contejeani</name>
    <dbReference type="NCBI Taxonomy" id="164912"/>
    <lineage>
        <taxon>Eukaryota</taxon>
        <taxon>Fungi</taxon>
        <taxon>Fungi incertae sedis</taxon>
        <taxon>Microsporidia</taxon>
        <taxon>Astathelohaniidae</taxon>
        <taxon>Astathelohania</taxon>
    </lineage>
</organism>